<dbReference type="RefSeq" id="WP_344619118.1">
    <property type="nucleotide sequence ID" value="NZ_BAAARV010000094.1"/>
</dbReference>
<sequence length="330" mass="34978">MHAGPASAPPTAPGSPTATPGPRARSRSTRDRARRRAVRAHAAETGVAYSVAARQLAAAGLAPGESLANAGRTVYPVALARGRWTIVAREERPAEEKLTTTRTAARLPAGRARHLADRFPPADANGVPFYAGSLRAELLAMVYLVAAHEAPGLVPPPLDLAWTAELGEETALDTACADLDRAARLFLNDRPAERWHRIDAALAAAQHHPEPATRYAADLLTLAHRRLCTPTEDAAGEPQVPPPAPWQGVRQTLDALLVVADDGHAPGTRIRLPGKGARREGTIQGARWTASGSPTAYDITLDDDPSPRTVLPPELVVLPAQESDAPVLTY</sequence>
<reference evidence="3" key="1">
    <citation type="journal article" date="2019" name="Int. J. Syst. Evol. Microbiol.">
        <title>The Global Catalogue of Microorganisms (GCM) 10K type strain sequencing project: providing services to taxonomists for standard genome sequencing and annotation.</title>
        <authorList>
            <consortium name="The Broad Institute Genomics Platform"/>
            <consortium name="The Broad Institute Genome Sequencing Center for Infectious Disease"/>
            <person name="Wu L."/>
            <person name="Ma J."/>
        </authorList>
    </citation>
    <scope>NUCLEOTIDE SEQUENCE [LARGE SCALE GENOMIC DNA]</scope>
    <source>
        <strain evidence="3">JCM 3272</strain>
    </source>
</reference>
<protein>
    <submittedName>
        <fullName evidence="2">Uncharacterized protein</fullName>
    </submittedName>
</protein>
<organism evidence="2 3">
    <name type="scientific">Dactylosporangium salmoneum</name>
    <dbReference type="NCBI Taxonomy" id="53361"/>
    <lineage>
        <taxon>Bacteria</taxon>
        <taxon>Bacillati</taxon>
        <taxon>Actinomycetota</taxon>
        <taxon>Actinomycetes</taxon>
        <taxon>Micromonosporales</taxon>
        <taxon>Micromonosporaceae</taxon>
        <taxon>Dactylosporangium</taxon>
    </lineage>
</organism>
<proteinExistence type="predicted"/>
<evidence type="ECO:0000256" key="1">
    <source>
        <dbReference type="SAM" id="MobiDB-lite"/>
    </source>
</evidence>
<feature type="compositionally biased region" description="Basic residues" evidence="1">
    <location>
        <begin position="24"/>
        <end position="39"/>
    </location>
</feature>
<comment type="caution">
    <text evidence="2">The sequence shown here is derived from an EMBL/GenBank/DDBJ whole genome shotgun (WGS) entry which is preliminary data.</text>
</comment>
<feature type="compositionally biased region" description="Low complexity" evidence="1">
    <location>
        <begin position="14"/>
        <end position="23"/>
    </location>
</feature>
<keyword evidence="3" id="KW-1185">Reference proteome</keyword>
<accession>A0ABP5URK0</accession>
<name>A0ABP5URK0_9ACTN</name>
<feature type="region of interest" description="Disordered" evidence="1">
    <location>
        <begin position="1"/>
        <end position="41"/>
    </location>
</feature>
<evidence type="ECO:0000313" key="3">
    <source>
        <dbReference type="Proteomes" id="UP001501444"/>
    </source>
</evidence>
<dbReference type="EMBL" id="BAAARV010000094">
    <property type="protein sequence ID" value="GAA2383915.1"/>
    <property type="molecule type" value="Genomic_DNA"/>
</dbReference>
<dbReference type="Proteomes" id="UP001501444">
    <property type="component" value="Unassembled WGS sequence"/>
</dbReference>
<gene>
    <name evidence="2" type="ORF">GCM10010170_093040</name>
</gene>
<evidence type="ECO:0000313" key="2">
    <source>
        <dbReference type="EMBL" id="GAA2383915.1"/>
    </source>
</evidence>